<dbReference type="InterPro" id="IPR036390">
    <property type="entry name" value="WH_DNA-bd_sf"/>
</dbReference>
<dbReference type="SMART" id="SM00418">
    <property type="entry name" value="HTH_ARSR"/>
    <property type="match status" value="1"/>
</dbReference>
<protein>
    <submittedName>
        <fullName evidence="3">ArsR family transcriptional regulator</fullName>
    </submittedName>
</protein>
<dbReference type="EMBL" id="CP118101">
    <property type="protein sequence ID" value="WDH84730.1"/>
    <property type="molecule type" value="Genomic_DNA"/>
</dbReference>
<organism evidence="3 4">
    <name type="scientific">Paenibacillus urinalis</name>
    <dbReference type="NCBI Taxonomy" id="521520"/>
    <lineage>
        <taxon>Bacteria</taxon>
        <taxon>Bacillati</taxon>
        <taxon>Bacillota</taxon>
        <taxon>Bacilli</taxon>
        <taxon>Bacillales</taxon>
        <taxon>Paenibacillaceae</taxon>
        <taxon>Paenibacillus</taxon>
    </lineage>
</organism>
<accession>A0AAX3N4I2</accession>
<sequence length="300" mass="33376">MNIRVSSEHFPFLEAFASETRVKIIEMLNEKPRNIKDMAAELSLSSAMITKHIQKLEEAGIVGTESLSGARGRQKICRLIQDSVTLQFTSPVSTDRSGYSVSIPVGQYTRYQVNPTCGLASESGLIGMMDDPRYFADPDHVMAKHLWFGTGYVEYSIPNYLVGDQAIKSLSMTLEICSEAPGYSEDWPSDITFYINDTELGTWTCPGDYGHAPGVFTPGWWTLGTQHGLLKTVMLRAEGTFLDGIRLSDITAKQLNIKKGDEIRLRIECRQNSEHPGGISLFGSGFGNYNQDIDIHVLYE</sequence>
<keyword evidence="1" id="KW-0238">DNA-binding</keyword>
<dbReference type="Gene3D" id="1.10.10.10">
    <property type="entry name" value="Winged helix-like DNA-binding domain superfamily/Winged helix DNA-binding domain"/>
    <property type="match status" value="1"/>
</dbReference>
<feature type="domain" description="HTH arsR-type" evidence="2">
    <location>
        <begin position="11"/>
        <end position="122"/>
    </location>
</feature>
<evidence type="ECO:0000256" key="1">
    <source>
        <dbReference type="ARBA" id="ARBA00023125"/>
    </source>
</evidence>
<proteinExistence type="predicted"/>
<dbReference type="Proteomes" id="UP001220962">
    <property type="component" value="Chromosome"/>
</dbReference>
<dbReference type="PANTHER" id="PTHR38600">
    <property type="entry name" value="TRANSCRIPTIONAL REGULATORY PROTEIN"/>
    <property type="match status" value="1"/>
</dbReference>
<evidence type="ECO:0000313" key="4">
    <source>
        <dbReference type="Proteomes" id="UP001220962"/>
    </source>
</evidence>
<dbReference type="GO" id="GO:0003700">
    <property type="term" value="F:DNA-binding transcription factor activity"/>
    <property type="evidence" value="ECO:0007669"/>
    <property type="project" value="InterPro"/>
</dbReference>
<dbReference type="InterPro" id="IPR001845">
    <property type="entry name" value="HTH_ArsR_DNA-bd_dom"/>
</dbReference>
<dbReference type="CDD" id="cd00090">
    <property type="entry name" value="HTH_ARSR"/>
    <property type="match status" value="1"/>
</dbReference>
<gene>
    <name evidence="3" type="ORF">PUW23_11170</name>
</gene>
<dbReference type="RefSeq" id="WP_047914020.1">
    <property type="nucleotide sequence ID" value="NZ_CP118101.1"/>
</dbReference>
<reference evidence="3" key="1">
    <citation type="submission" date="2023-02" db="EMBL/GenBank/DDBJ databases">
        <title>Pathogen: clinical or host-associated sample.</title>
        <authorList>
            <person name="Hergert J."/>
            <person name="Casey R."/>
            <person name="Wagner J."/>
            <person name="Young E.L."/>
            <person name="Oakeson K.F."/>
        </authorList>
    </citation>
    <scope>NUCLEOTIDE SEQUENCE</scope>
    <source>
        <strain evidence="3">2022CK-00830</strain>
    </source>
</reference>
<dbReference type="InterPro" id="IPR011991">
    <property type="entry name" value="ArsR-like_HTH"/>
</dbReference>
<dbReference type="AlphaFoldDB" id="A0AAX3N4I2"/>
<evidence type="ECO:0000313" key="3">
    <source>
        <dbReference type="EMBL" id="WDH84730.1"/>
    </source>
</evidence>
<name>A0AAX3N4I2_9BACL</name>
<dbReference type="GO" id="GO:0003677">
    <property type="term" value="F:DNA binding"/>
    <property type="evidence" value="ECO:0007669"/>
    <property type="project" value="UniProtKB-KW"/>
</dbReference>
<evidence type="ECO:0000259" key="2">
    <source>
        <dbReference type="SMART" id="SM00418"/>
    </source>
</evidence>
<dbReference type="PANTHER" id="PTHR38600:SF1">
    <property type="entry name" value="TRANSCRIPTIONAL REGULATORY PROTEIN"/>
    <property type="match status" value="1"/>
</dbReference>
<dbReference type="SUPFAM" id="SSF46785">
    <property type="entry name" value="Winged helix' DNA-binding domain"/>
    <property type="match status" value="1"/>
</dbReference>
<dbReference type="Pfam" id="PF01022">
    <property type="entry name" value="HTH_5"/>
    <property type="match status" value="1"/>
</dbReference>
<dbReference type="InterPro" id="IPR036388">
    <property type="entry name" value="WH-like_DNA-bd_sf"/>
</dbReference>